<evidence type="ECO:0000256" key="3">
    <source>
        <dbReference type="ARBA" id="ARBA00022801"/>
    </source>
</evidence>
<dbReference type="PANTHER" id="PTHR43918:SF4">
    <property type="entry name" value="CARBOXYLIC ESTER HYDROLASE"/>
    <property type="match status" value="1"/>
</dbReference>
<reference evidence="12" key="4">
    <citation type="journal article" date="2022" name="Res Sq">
        <title>Comparative Genomics Reveals Insights into the Divergent Evolution of Astigmatic Mites and Household Pest Adaptations.</title>
        <authorList>
            <person name="Xiong Q."/>
            <person name="Wan A.T.-Y."/>
            <person name="Liu X.-Y."/>
            <person name="Fung C.S.-H."/>
            <person name="Xiao X."/>
            <person name="Malainual N."/>
            <person name="Hou J."/>
            <person name="Wang L."/>
            <person name="Wang M."/>
            <person name="Yang K."/>
            <person name="Cui Y."/>
            <person name="Leung E."/>
            <person name="Nong W."/>
            <person name="Shin S.-K."/>
            <person name="Au S."/>
            <person name="Jeong K.Y."/>
            <person name="Chew F.T."/>
            <person name="Hui J."/>
            <person name="Leung T.F."/>
            <person name="Tungtrongchitr A."/>
            <person name="Zhong N."/>
            <person name="Liu Z."/>
            <person name="Tsui S."/>
        </authorList>
    </citation>
    <scope>NUCLEOTIDE SEQUENCE</scope>
    <source>
        <strain evidence="12">Derf</strain>
        <tissue evidence="12">Whole organism</tissue>
    </source>
</reference>
<evidence type="ECO:0000256" key="2">
    <source>
        <dbReference type="ARBA" id="ARBA00022487"/>
    </source>
</evidence>
<keyword evidence="13" id="KW-1185">Reference proteome</keyword>
<gene>
    <name evidence="12" type="ORF">DERF_001161</name>
    <name evidence="11" type="ORF">HUG17_4394</name>
</gene>
<keyword evidence="9" id="KW-0732">Signal</keyword>
<dbReference type="AlphaFoldDB" id="A0A922IEF0"/>
<dbReference type="GO" id="GO:0003990">
    <property type="term" value="F:acetylcholinesterase activity"/>
    <property type="evidence" value="ECO:0007669"/>
    <property type="project" value="UniProtKB-EC"/>
</dbReference>
<keyword evidence="6" id="KW-0325">Glycoprotein</keyword>
<evidence type="ECO:0000256" key="6">
    <source>
        <dbReference type="ARBA" id="ARBA00023180"/>
    </source>
</evidence>
<comment type="similarity">
    <text evidence="1 9">Belongs to the type-B carboxylesterase/lipase family.</text>
</comment>
<dbReference type="Proteomes" id="UP000790347">
    <property type="component" value="Unassembled WGS sequence"/>
</dbReference>
<evidence type="ECO:0000313" key="11">
    <source>
        <dbReference type="EMBL" id="KAH7641350.1"/>
    </source>
</evidence>
<protein>
    <recommendedName>
        <fullName evidence="9">Carboxylic ester hydrolase</fullName>
        <ecNumber evidence="9">3.1.1.-</ecNumber>
    </recommendedName>
</protein>
<dbReference type="PROSITE" id="PS00941">
    <property type="entry name" value="CARBOXYLESTERASE_B_2"/>
    <property type="match status" value="1"/>
</dbReference>
<dbReference type="EC" id="3.1.1.-" evidence="9"/>
<feature type="active site" description="Acyl-ester intermediate" evidence="8">
    <location>
        <position position="225"/>
    </location>
</feature>
<dbReference type="PANTHER" id="PTHR43918">
    <property type="entry name" value="ACETYLCHOLINESTERASE"/>
    <property type="match status" value="1"/>
</dbReference>
<feature type="signal peptide" evidence="9">
    <location>
        <begin position="1"/>
        <end position="26"/>
    </location>
</feature>
<dbReference type="InterPro" id="IPR002018">
    <property type="entry name" value="CarbesteraseB"/>
</dbReference>
<name>A0A922IEF0_DERFA</name>
<dbReference type="GO" id="GO:0005615">
    <property type="term" value="C:extracellular space"/>
    <property type="evidence" value="ECO:0007669"/>
    <property type="project" value="TreeGrafter"/>
</dbReference>
<dbReference type="PRINTS" id="PR00878">
    <property type="entry name" value="CHOLNESTRASE"/>
</dbReference>
<dbReference type="GO" id="GO:0006581">
    <property type="term" value="P:acetylcholine catabolic process"/>
    <property type="evidence" value="ECO:0007669"/>
    <property type="project" value="TreeGrafter"/>
</dbReference>
<comment type="caution">
    <text evidence="12">The sequence shown here is derived from an EMBL/GenBank/DDBJ whole genome shotgun (WGS) entry which is preliminary data.</text>
</comment>
<feature type="active site" description="Charge relay system" evidence="8">
    <location>
        <position position="349"/>
    </location>
</feature>
<evidence type="ECO:0000256" key="7">
    <source>
        <dbReference type="ARBA" id="ARBA00048484"/>
    </source>
</evidence>
<evidence type="ECO:0000259" key="10">
    <source>
        <dbReference type="Pfam" id="PF00135"/>
    </source>
</evidence>
<feature type="chain" id="PRO_5039737706" description="Carboxylic ester hydrolase" evidence="9">
    <location>
        <begin position="27"/>
        <end position="568"/>
    </location>
</feature>
<evidence type="ECO:0000256" key="1">
    <source>
        <dbReference type="ARBA" id="ARBA00005964"/>
    </source>
</evidence>
<accession>A0A922IEF0</accession>
<keyword evidence="5" id="KW-1015">Disulfide bond</keyword>
<evidence type="ECO:0000256" key="4">
    <source>
        <dbReference type="ARBA" id="ARBA00022867"/>
    </source>
</evidence>
<dbReference type="InterPro" id="IPR029058">
    <property type="entry name" value="AB_hydrolase_fold"/>
</dbReference>
<dbReference type="GO" id="GO:0005886">
    <property type="term" value="C:plasma membrane"/>
    <property type="evidence" value="ECO:0007669"/>
    <property type="project" value="TreeGrafter"/>
</dbReference>
<dbReference type="EMBL" id="ASGP02000001">
    <property type="protein sequence ID" value="KAH9527118.1"/>
    <property type="molecule type" value="Genomic_DNA"/>
</dbReference>
<organism evidence="12 13">
    <name type="scientific">Dermatophagoides farinae</name>
    <name type="common">American house dust mite</name>
    <dbReference type="NCBI Taxonomy" id="6954"/>
    <lineage>
        <taxon>Eukaryota</taxon>
        <taxon>Metazoa</taxon>
        <taxon>Ecdysozoa</taxon>
        <taxon>Arthropoda</taxon>
        <taxon>Chelicerata</taxon>
        <taxon>Arachnida</taxon>
        <taxon>Acari</taxon>
        <taxon>Acariformes</taxon>
        <taxon>Sarcoptiformes</taxon>
        <taxon>Astigmata</taxon>
        <taxon>Psoroptidia</taxon>
        <taxon>Analgoidea</taxon>
        <taxon>Pyroglyphidae</taxon>
        <taxon>Dermatophagoidinae</taxon>
        <taxon>Dermatophagoides</taxon>
    </lineage>
</organism>
<proteinExistence type="inferred from homology"/>
<dbReference type="InterPro" id="IPR019826">
    <property type="entry name" value="Carboxylesterase_B_AS"/>
</dbReference>
<dbReference type="InterPro" id="IPR000997">
    <property type="entry name" value="Cholinesterase"/>
</dbReference>
<evidence type="ECO:0000313" key="13">
    <source>
        <dbReference type="Proteomes" id="UP000790347"/>
    </source>
</evidence>
<dbReference type="Pfam" id="PF00135">
    <property type="entry name" value="COesterase"/>
    <property type="match status" value="1"/>
</dbReference>
<dbReference type="PROSITE" id="PS00122">
    <property type="entry name" value="CARBOXYLESTERASE_B_1"/>
    <property type="match status" value="1"/>
</dbReference>
<reference evidence="11" key="2">
    <citation type="submission" date="2020-06" db="EMBL/GenBank/DDBJ databases">
        <authorList>
            <person name="Ji K."/>
            <person name="Li J."/>
        </authorList>
    </citation>
    <scope>NUCLEOTIDE SEQUENCE</scope>
    <source>
        <strain evidence="11">JKM2019</strain>
        <tissue evidence="11">Whole body</tissue>
    </source>
</reference>
<dbReference type="OrthoDB" id="6508443at2759"/>
<reference evidence="12" key="1">
    <citation type="submission" date="2013-05" db="EMBL/GenBank/DDBJ databases">
        <authorList>
            <person name="Yim A.K.Y."/>
            <person name="Chan T.F."/>
            <person name="Ji K.M."/>
            <person name="Liu X.Y."/>
            <person name="Zhou J.W."/>
            <person name="Li R.Q."/>
            <person name="Yang K.Y."/>
            <person name="Li J."/>
            <person name="Li M."/>
            <person name="Law P.T.W."/>
            <person name="Wu Y.L."/>
            <person name="Cai Z.L."/>
            <person name="Qin H."/>
            <person name="Bao Y."/>
            <person name="Leung R.K.K."/>
            <person name="Ng P.K.S."/>
            <person name="Zou J."/>
            <person name="Zhong X.J."/>
            <person name="Ran P.X."/>
            <person name="Zhong N.S."/>
            <person name="Liu Z.G."/>
            <person name="Tsui S.K.W."/>
        </authorList>
    </citation>
    <scope>NUCLEOTIDE SEQUENCE</scope>
    <source>
        <strain evidence="12">Derf</strain>
        <tissue evidence="12">Whole organism</tissue>
    </source>
</reference>
<evidence type="ECO:0000256" key="9">
    <source>
        <dbReference type="RuleBase" id="RU361235"/>
    </source>
</evidence>
<dbReference type="Gene3D" id="3.40.50.1820">
    <property type="entry name" value="alpha/beta hydrolase"/>
    <property type="match status" value="1"/>
</dbReference>
<feature type="domain" description="Carboxylesterase type B" evidence="10">
    <location>
        <begin position="33"/>
        <end position="530"/>
    </location>
</feature>
<reference evidence="11" key="3">
    <citation type="journal article" date="2021" name="World Allergy Organ. J.">
        <title>Chromosome-level assembly of Dermatophagoides farinae genome and transcriptome reveals two novel allergens Der f 37 and Der f 39.</title>
        <authorList>
            <person name="Chen J."/>
            <person name="Cai Z."/>
            <person name="Fan D."/>
            <person name="Hu J."/>
            <person name="Hou Y."/>
            <person name="He Y."/>
            <person name="Zhang Z."/>
            <person name="Zhao Z."/>
            <person name="Gao P."/>
            <person name="Hu W."/>
            <person name="Sun J."/>
            <person name="Li J."/>
            <person name="Ji K."/>
        </authorList>
    </citation>
    <scope>NUCLEOTIDE SEQUENCE</scope>
    <source>
        <strain evidence="11">JKM2019</strain>
    </source>
</reference>
<feature type="active site" description="Charge relay system" evidence="8">
    <location>
        <position position="469"/>
    </location>
</feature>
<keyword evidence="4" id="KW-0531">Neurotransmitter degradation</keyword>
<dbReference type="Proteomes" id="UP000828236">
    <property type="component" value="Unassembled WGS sequence"/>
</dbReference>
<evidence type="ECO:0000313" key="12">
    <source>
        <dbReference type="EMBL" id="KAH9527118.1"/>
    </source>
</evidence>
<evidence type="ECO:0000256" key="5">
    <source>
        <dbReference type="ARBA" id="ARBA00023157"/>
    </source>
</evidence>
<dbReference type="GO" id="GO:0019695">
    <property type="term" value="P:choline metabolic process"/>
    <property type="evidence" value="ECO:0007669"/>
    <property type="project" value="TreeGrafter"/>
</dbReference>
<sequence>MTMMMKIISLIIATFSLLFIGQFVLAEDDQQQPPIVTIKNGKVRGYTKTLLYEKRKLFVYEGIPYGKPPVGELRFKPSQPIDNWNGIYDAHGYRNACMHSNLIKPDNEFPETKHQSEDCLFLSVFRPATETQKKLPVMYWIHGGGFETGTIFSFVYDPSYLSGIGDVIVVTVNYRLGTFGFMYADDEEAPGNAGLYDQILGLKWTRDNIEQFGGDPDQITIFGQSAGGMSVSALLLSPLTKGLFKRAIMQSGAVNSWMGSNNKNEALKKTKLIANALKCPNDDIKQMVKCIRNASANDIVNANQYGRNIGMVLSPVYGSELLPKNPVEALKNGDFHREVDLMFGVTRNEGSVFAEVIFPKFLSPTIKNPQFTRIQAQTLIELLFGVFKAKDPKTIAEFYVKNISDSDVDGLRNSVNSAFGDYHLICPSIFFGETFASHSESNNVYGYHLVHKPTISAIVECVGYMGVCHGDDLVYLFGFPIELRGIGYSEDDFYQSMDMIKAWSNFAHNGQPGKFGNIEWQPTLKKHSSLSSNSSATVLQMDVRGKHRMVDNYFVPFCENFWRQRIFV</sequence>
<dbReference type="SUPFAM" id="SSF53474">
    <property type="entry name" value="alpha/beta-Hydrolases"/>
    <property type="match status" value="1"/>
</dbReference>
<dbReference type="InterPro" id="IPR019819">
    <property type="entry name" value="Carboxylesterase_B_CS"/>
</dbReference>
<keyword evidence="3 9" id="KW-0378">Hydrolase</keyword>
<evidence type="ECO:0000256" key="8">
    <source>
        <dbReference type="PIRSR" id="PIRSR600997-1"/>
    </source>
</evidence>
<comment type="catalytic activity">
    <reaction evidence="7">
        <text>acetylcholine + H2O = choline + acetate + H(+)</text>
        <dbReference type="Rhea" id="RHEA:17561"/>
        <dbReference type="ChEBI" id="CHEBI:15354"/>
        <dbReference type="ChEBI" id="CHEBI:15355"/>
        <dbReference type="ChEBI" id="CHEBI:15377"/>
        <dbReference type="ChEBI" id="CHEBI:15378"/>
        <dbReference type="ChEBI" id="CHEBI:30089"/>
        <dbReference type="EC" id="3.1.1.7"/>
    </reaction>
</comment>
<keyword evidence="2" id="KW-0719">Serine esterase</keyword>
<dbReference type="InterPro" id="IPR050654">
    <property type="entry name" value="AChE-related_enzymes"/>
</dbReference>
<dbReference type="EMBL" id="SDOV01000004">
    <property type="protein sequence ID" value="KAH7641350.1"/>
    <property type="molecule type" value="Genomic_DNA"/>
</dbReference>